<name>A0A323UQB4_9RHOO</name>
<dbReference type="PANTHER" id="PTHR39966">
    <property type="entry name" value="BLL2471 PROTEIN-RELATED"/>
    <property type="match status" value="1"/>
</dbReference>
<dbReference type="Proteomes" id="UP000248259">
    <property type="component" value="Unassembled WGS sequence"/>
</dbReference>
<sequence>MEALSIIQDEHQSLAAILHAIRHMNKEIGAGRLQPDFQLLRAMVHYLDAYPEKKHHPKEDRYLFALLKKRTDEGAAAIERLEKEHAVGDERIKALEAALHQYASGARDGFDAFTQAFERFADFYRSHMMLEEREVLPLVVKYFTAEDWAEAAAGFRDDPDPMGGTGEPTTHEDFQRIFSKLVAAAPAPIGLGAGPYRAES</sequence>
<evidence type="ECO:0000313" key="3">
    <source>
        <dbReference type="Proteomes" id="UP000248259"/>
    </source>
</evidence>
<dbReference type="GO" id="GO:0005886">
    <property type="term" value="C:plasma membrane"/>
    <property type="evidence" value="ECO:0007669"/>
    <property type="project" value="TreeGrafter"/>
</dbReference>
<proteinExistence type="predicted"/>
<reference evidence="2 3" key="1">
    <citation type="submission" date="2018-06" db="EMBL/GenBank/DDBJ databases">
        <title>Azoarcus communis strain SWub3 genome.</title>
        <authorList>
            <person name="Zorraquino Salvo V."/>
            <person name="Toubiana D."/>
            <person name="Blumwald E."/>
        </authorList>
    </citation>
    <scope>NUCLEOTIDE SEQUENCE [LARGE SCALE GENOMIC DNA]</scope>
    <source>
        <strain evidence="2 3">SWub3</strain>
    </source>
</reference>
<organism evidence="2 3">
    <name type="scientific">Parazoarcus communis SWub3 = DSM 12120</name>
    <dbReference type="NCBI Taxonomy" id="1121029"/>
    <lineage>
        <taxon>Bacteria</taxon>
        <taxon>Pseudomonadati</taxon>
        <taxon>Pseudomonadota</taxon>
        <taxon>Betaproteobacteria</taxon>
        <taxon>Rhodocyclales</taxon>
        <taxon>Zoogloeaceae</taxon>
        <taxon>Parazoarcus</taxon>
    </lineage>
</organism>
<dbReference type="Gene3D" id="1.20.120.520">
    <property type="entry name" value="nmb1532 protein domain like"/>
    <property type="match status" value="1"/>
</dbReference>
<dbReference type="RefSeq" id="WP_110528540.1">
    <property type="nucleotide sequence ID" value="NZ_QKOE01000020.1"/>
</dbReference>
<dbReference type="InterPro" id="IPR012312">
    <property type="entry name" value="Hemerythrin-like"/>
</dbReference>
<dbReference type="AlphaFoldDB" id="A0A323UQB4"/>
<gene>
    <name evidence="2" type="ORF">DNK49_19320</name>
</gene>
<accession>A0A323UQB4</accession>
<keyword evidence="3" id="KW-1185">Reference proteome</keyword>
<dbReference type="EMBL" id="QKOE01000020">
    <property type="protein sequence ID" value="PZA14865.1"/>
    <property type="molecule type" value="Genomic_DNA"/>
</dbReference>
<feature type="domain" description="Hemerythrin-like" evidence="1">
    <location>
        <begin position="4"/>
        <end position="139"/>
    </location>
</feature>
<comment type="caution">
    <text evidence="2">The sequence shown here is derived from an EMBL/GenBank/DDBJ whole genome shotgun (WGS) entry which is preliminary data.</text>
</comment>
<dbReference type="OrthoDB" id="8560984at2"/>
<evidence type="ECO:0000259" key="1">
    <source>
        <dbReference type="Pfam" id="PF01814"/>
    </source>
</evidence>
<evidence type="ECO:0000313" key="2">
    <source>
        <dbReference type="EMBL" id="PZA14865.1"/>
    </source>
</evidence>
<protein>
    <submittedName>
        <fullName evidence="2">Hemerythrin domain-containing protein</fullName>
    </submittedName>
</protein>
<dbReference type="CDD" id="cd12108">
    <property type="entry name" value="Hr-like"/>
    <property type="match status" value="1"/>
</dbReference>
<dbReference type="PANTHER" id="PTHR39966:SF1">
    <property type="entry name" value="HEMERYTHRIN-LIKE DOMAIN-CONTAINING PROTEIN"/>
    <property type="match status" value="1"/>
</dbReference>
<dbReference type="Pfam" id="PF01814">
    <property type="entry name" value="Hemerythrin"/>
    <property type="match status" value="1"/>
</dbReference>